<protein>
    <submittedName>
        <fullName evidence="1">Putative hypothetical Gifsy-1 prophage protein</fullName>
    </submittedName>
</protein>
<proteinExistence type="predicted"/>
<sequence>MKKVTPRRRFIDTDTGAKAGQEIFVELTVDESNRNGTVYFNILPSGSSGEAIYVGPMDGNSITVDLPSNGHYAIRVDQMGNDADTGKTSGFHMDISIQ</sequence>
<dbReference type="Gene3D" id="2.60.120.380">
    <property type="match status" value="1"/>
</dbReference>
<accession>S9SG99</accession>
<reference evidence="2" key="1">
    <citation type="journal article" date="2014" name="Stand. Genomic Sci.">
        <title>Genome sequence of the exopolysaccharide-producing Salipiger mucosus type strain (DSM 16094(T)), a moderately halophilic member of the Roseobacter clade.</title>
        <authorList>
            <person name="Riedel T."/>
            <person name="Spring S."/>
            <person name="Fiebig A."/>
            <person name="Petersen J."/>
            <person name="Kyrpides N.C."/>
            <person name="Goker M."/>
            <person name="Klenk H.P."/>
        </authorList>
    </citation>
    <scope>NUCLEOTIDE SEQUENCE [LARGE SCALE GENOMIC DNA]</scope>
    <source>
        <strain evidence="2">DSM 16094</strain>
    </source>
</reference>
<dbReference type="STRING" id="1123237.Salmuc_02708"/>
<organism evidence="1 2">
    <name type="scientific">Salipiger mucosus DSM 16094</name>
    <dbReference type="NCBI Taxonomy" id="1123237"/>
    <lineage>
        <taxon>Bacteria</taxon>
        <taxon>Pseudomonadati</taxon>
        <taxon>Pseudomonadota</taxon>
        <taxon>Alphaproteobacteria</taxon>
        <taxon>Rhodobacterales</taxon>
        <taxon>Roseobacteraceae</taxon>
        <taxon>Salipiger</taxon>
    </lineage>
</organism>
<dbReference type="Proteomes" id="UP000015347">
    <property type="component" value="Unassembled WGS sequence"/>
</dbReference>
<comment type="caution">
    <text evidence="1">The sequence shown here is derived from an EMBL/GenBank/DDBJ whole genome shotgun (WGS) entry which is preliminary data.</text>
</comment>
<gene>
    <name evidence="1" type="ORF">Salmuc_02708</name>
</gene>
<dbReference type="EMBL" id="APVH01000009">
    <property type="protein sequence ID" value="EPX85329.1"/>
    <property type="molecule type" value="Genomic_DNA"/>
</dbReference>
<evidence type="ECO:0000313" key="1">
    <source>
        <dbReference type="EMBL" id="EPX85329.1"/>
    </source>
</evidence>
<dbReference type="RefSeq" id="WP_020039896.1">
    <property type="nucleotide sequence ID" value="NZ_KE557273.1"/>
</dbReference>
<dbReference type="AlphaFoldDB" id="S9SG99"/>
<keyword evidence="2" id="KW-1185">Reference proteome</keyword>
<dbReference type="HOGENOM" id="CLU_2520210_0_0_5"/>
<evidence type="ECO:0000313" key="2">
    <source>
        <dbReference type="Proteomes" id="UP000015347"/>
    </source>
</evidence>
<name>S9SG99_9RHOB</name>